<feature type="transmembrane region" description="Helical" evidence="1">
    <location>
        <begin position="146"/>
        <end position="166"/>
    </location>
</feature>
<dbReference type="RefSeq" id="WP_190016182.1">
    <property type="nucleotide sequence ID" value="NZ_BMUE01000006.1"/>
</dbReference>
<evidence type="ECO:0000256" key="1">
    <source>
        <dbReference type="SAM" id="Phobius"/>
    </source>
</evidence>
<dbReference type="EMBL" id="BMUE01000006">
    <property type="protein sequence ID" value="GGW54110.1"/>
    <property type="molecule type" value="Genomic_DNA"/>
</dbReference>
<keyword evidence="1" id="KW-0812">Transmembrane</keyword>
<comment type="caution">
    <text evidence="2">The sequence shown here is derived from an EMBL/GenBank/DDBJ whole genome shotgun (WGS) entry which is preliminary data.</text>
</comment>
<feature type="transmembrane region" description="Helical" evidence="1">
    <location>
        <begin position="105"/>
        <end position="125"/>
    </location>
</feature>
<feature type="transmembrane region" description="Helical" evidence="1">
    <location>
        <begin position="237"/>
        <end position="263"/>
    </location>
</feature>
<accession>A0A918J756</accession>
<evidence type="ECO:0000313" key="3">
    <source>
        <dbReference type="Proteomes" id="UP000620224"/>
    </source>
</evidence>
<feature type="transmembrane region" description="Helical" evidence="1">
    <location>
        <begin position="57"/>
        <end position="85"/>
    </location>
</feature>
<feature type="transmembrane region" description="Helical" evidence="1">
    <location>
        <begin position="207"/>
        <end position="231"/>
    </location>
</feature>
<reference evidence="2 3" key="1">
    <citation type="journal article" date="2014" name="Int. J. Syst. Evol. Microbiol.">
        <title>Complete genome sequence of Corynebacterium casei LMG S-19264T (=DSM 44701T), isolated from a smear-ripened cheese.</title>
        <authorList>
            <consortium name="US DOE Joint Genome Institute (JGI-PGF)"/>
            <person name="Walter F."/>
            <person name="Albersmeier A."/>
            <person name="Kalinowski J."/>
            <person name="Ruckert C."/>
        </authorList>
    </citation>
    <scope>NUCLEOTIDE SEQUENCE [LARGE SCALE GENOMIC DNA]</scope>
    <source>
        <strain evidence="2 3">JCM 4490</strain>
    </source>
</reference>
<keyword evidence="1" id="KW-0472">Membrane</keyword>
<dbReference type="AlphaFoldDB" id="A0A918J756"/>
<organism evidence="2 3">
    <name type="scientific">Streptomyces lucensis JCM 4490</name>
    <dbReference type="NCBI Taxonomy" id="1306176"/>
    <lineage>
        <taxon>Bacteria</taxon>
        <taxon>Bacillati</taxon>
        <taxon>Actinomycetota</taxon>
        <taxon>Actinomycetes</taxon>
        <taxon>Kitasatosporales</taxon>
        <taxon>Streptomycetaceae</taxon>
        <taxon>Streptomyces</taxon>
    </lineage>
</organism>
<proteinExistence type="predicted"/>
<evidence type="ECO:0000313" key="2">
    <source>
        <dbReference type="EMBL" id="GGW54110.1"/>
    </source>
</evidence>
<name>A0A918J756_9ACTN</name>
<protein>
    <submittedName>
        <fullName evidence="2">Uncharacterized protein</fullName>
    </submittedName>
</protein>
<gene>
    <name evidence="2" type="ORF">GCM10010503_34180</name>
</gene>
<keyword evidence="3" id="KW-1185">Reference proteome</keyword>
<feature type="transmembrane region" description="Helical" evidence="1">
    <location>
        <begin position="172"/>
        <end position="195"/>
    </location>
</feature>
<dbReference type="Proteomes" id="UP000620224">
    <property type="component" value="Unassembled WGS sequence"/>
</dbReference>
<keyword evidence="1" id="KW-1133">Transmembrane helix</keyword>
<sequence length="268" mass="29013">MGYGGKTAARRWRTLRARAGRWWRDAVRRFEASGPGRLWDRLAAVDLFGNSFQLAALALLCFFPFLIIVTAAAGQNAALVLAGWLGLDPQAAQAVASLFTPATSSYPLTATSAVLLMLGAIAVAGTLQSWYQLLFGLRRRGWRNTVIQLAWLVWLFAYAAAQAAMGRALGGWLLPGLIGFLWAVVFWWGSMYVLLARAVPWRALLSSALATSVCWTGLGLFSARFFSAAIVANEEKYGPIGVVMVILSWLVAVGVVIHLGAIVGRALR</sequence>